<protein>
    <submittedName>
        <fullName evidence="2">Uncharacterized protein</fullName>
    </submittedName>
</protein>
<reference evidence="3" key="1">
    <citation type="journal article" date="2014" name="Proc. Natl. Acad. Sci. U.S.A.">
        <title>Extensive sampling of basidiomycete genomes demonstrates inadequacy of the white-rot/brown-rot paradigm for wood decay fungi.</title>
        <authorList>
            <person name="Riley R."/>
            <person name="Salamov A.A."/>
            <person name="Brown D.W."/>
            <person name="Nagy L.G."/>
            <person name="Floudas D."/>
            <person name="Held B.W."/>
            <person name="Levasseur A."/>
            <person name="Lombard V."/>
            <person name="Morin E."/>
            <person name="Otillar R."/>
            <person name="Lindquist E.A."/>
            <person name="Sun H."/>
            <person name="LaButti K.M."/>
            <person name="Schmutz J."/>
            <person name="Jabbour D."/>
            <person name="Luo H."/>
            <person name="Baker S.E."/>
            <person name="Pisabarro A.G."/>
            <person name="Walton J.D."/>
            <person name="Blanchette R.A."/>
            <person name="Henrissat B."/>
            <person name="Martin F."/>
            <person name="Cullen D."/>
            <person name="Hibbett D.S."/>
            <person name="Grigoriev I.V."/>
        </authorList>
    </citation>
    <scope>NUCLEOTIDE SEQUENCE [LARGE SCALE GENOMIC DNA]</scope>
    <source>
        <strain evidence="3">FD-172 SS1</strain>
    </source>
</reference>
<keyword evidence="3" id="KW-1185">Reference proteome</keyword>
<evidence type="ECO:0000313" key="3">
    <source>
        <dbReference type="Proteomes" id="UP000027195"/>
    </source>
</evidence>
<accession>A0A067NB17</accession>
<sequence>MFAFVRVDGHIVPCKMLYHLSLRLGDSTPPEICTVLQRLYSDDKIPPMPWELHAMDLGISMSYANRFHDIQVVPTMSIVSPMALAEFYSRKAKLDLWAAVSFDRSGLEADDDSPELDADDDDGEENT</sequence>
<proteinExistence type="predicted"/>
<feature type="region of interest" description="Disordered" evidence="1">
    <location>
        <begin position="105"/>
        <end position="127"/>
    </location>
</feature>
<name>A0A067NB17_BOTB1</name>
<evidence type="ECO:0000313" key="2">
    <source>
        <dbReference type="EMBL" id="KDQ21302.1"/>
    </source>
</evidence>
<dbReference type="STRING" id="930990.A0A067NB17"/>
<dbReference type="Proteomes" id="UP000027195">
    <property type="component" value="Unassembled WGS sequence"/>
</dbReference>
<dbReference type="AlphaFoldDB" id="A0A067NB17"/>
<gene>
    <name evidence="2" type="ORF">BOTBODRAFT_198371</name>
</gene>
<dbReference type="OrthoDB" id="3248986at2759"/>
<dbReference type="HOGENOM" id="CLU_1970164_0_0_1"/>
<organism evidence="2 3">
    <name type="scientific">Botryobasidium botryosum (strain FD-172 SS1)</name>
    <dbReference type="NCBI Taxonomy" id="930990"/>
    <lineage>
        <taxon>Eukaryota</taxon>
        <taxon>Fungi</taxon>
        <taxon>Dikarya</taxon>
        <taxon>Basidiomycota</taxon>
        <taxon>Agaricomycotina</taxon>
        <taxon>Agaricomycetes</taxon>
        <taxon>Cantharellales</taxon>
        <taxon>Botryobasidiaceae</taxon>
        <taxon>Botryobasidium</taxon>
    </lineage>
</organism>
<evidence type="ECO:0000256" key="1">
    <source>
        <dbReference type="SAM" id="MobiDB-lite"/>
    </source>
</evidence>
<dbReference type="InParanoid" id="A0A067NB17"/>
<feature type="compositionally biased region" description="Acidic residues" evidence="1">
    <location>
        <begin position="108"/>
        <end position="127"/>
    </location>
</feature>
<dbReference type="EMBL" id="KL198016">
    <property type="protein sequence ID" value="KDQ21302.1"/>
    <property type="molecule type" value="Genomic_DNA"/>
</dbReference>